<reference evidence="3" key="1">
    <citation type="journal article" date="2019" name="Int. J. Syst. Evol. Microbiol.">
        <title>The Global Catalogue of Microorganisms (GCM) 10K type strain sequencing project: providing services to taxonomists for standard genome sequencing and annotation.</title>
        <authorList>
            <consortium name="The Broad Institute Genomics Platform"/>
            <consortium name="The Broad Institute Genome Sequencing Center for Infectious Disease"/>
            <person name="Wu L."/>
            <person name="Ma J."/>
        </authorList>
    </citation>
    <scope>NUCLEOTIDE SEQUENCE [LARGE SCALE GENOMIC DNA]</scope>
    <source>
        <strain evidence="3">CCUG 67170</strain>
    </source>
</reference>
<protein>
    <submittedName>
        <fullName evidence="2">Alkaline shock response membrane anchor protein AmaP</fullName>
    </submittedName>
</protein>
<dbReference type="NCBIfam" id="NF033218">
    <property type="entry name" value="anchor_AmaP"/>
    <property type="match status" value="1"/>
</dbReference>
<proteinExistence type="predicted"/>
<accession>A0ABV8CSV4</accession>
<feature type="transmembrane region" description="Helical" evidence="1">
    <location>
        <begin position="52"/>
        <end position="79"/>
    </location>
</feature>
<sequence>MNKFTKTLIVLGSLVMVVLFGVLALTYADQAFLPPELEVFMSHLRLAPIAQLAIAPYVFWLAVAMIAIFLILILVTIFFPRLYTEVELEDGHSGTLNLKKSALEGFVKTIVQEEGLMASPNVTAKVYKHKFKINVAGKVIPRVGIPEKVERIEQDIRTGLEHFFGVTKNVEYSVSVKHIEPKKTSTSSRVE</sequence>
<dbReference type="Proteomes" id="UP001595807">
    <property type="component" value="Unassembled WGS sequence"/>
</dbReference>
<comment type="caution">
    <text evidence="2">The sequence shown here is derived from an EMBL/GenBank/DDBJ whole genome shotgun (WGS) entry which is preliminary data.</text>
</comment>
<keyword evidence="1" id="KW-0812">Transmembrane</keyword>
<evidence type="ECO:0000256" key="1">
    <source>
        <dbReference type="SAM" id="Phobius"/>
    </source>
</evidence>
<evidence type="ECO:0000313" key="2">
    <source>
        <dbReference type="EMBL" id="MFC3927214.1"/>
    </source>
</evidence>
<keyword evidence="1" id="KW-0472">Membrane</keyword>
<name>A0ABV8CSV4_9STRE</name>
<dbReference type="RefSeq" id="WP_380424470.1">
    <property type="nucleotide sequence ID" value="NZ_JBHRZV010000004.1"/>
</dbReference>
<keyword evidence="1" id="KW-1133">Transmembrane helix</keyword>
<evidence type="ECO:0000313" key="3">
    <source>
        <dbReference type="Proteomes" id="UP001595807"/>
    </source>
</evidence>
<organism evidence="2 3">
    <name type="scientific">Streptococcus caprae</name>
    <dbReference type="NCBI Taxonomy" id="1640501"/>
    <lineage>
        <taxon>Bacteria</taxon>
        <taxon>Bacillati</taxon>
        <taxon>Bacillota</taxon>
        <taxon>Bacilli</taxon>
        <taxon>Lactobacillales</taxon>
        <taxon>Streptococcaceae</taxon>
        <taxon>Streptococcus</taxon>
    </lineage>
</organism>
<gene>
    <name evidence="2" type="primary">amaP</name>
    <name evidence="2" type="ORF">ACFORF_01010</name>
</gene>
<dbReference type="EMBL" id="JBHRZV010000004">
    <property type="protein sequence ID" value="MFC3927214.1"/>
    <property type="molecule type" value="Genomic_DNA"/>
</dbReference>
<keyword evidence="3" id="KW-1185">Reference proteome</keyword>